<dbReference type="SMART" id="SM00382">
    <property type="entry name" value="AAA"/>
    <property type="match status" value="1"/>
</dbReference>
<accession>A0ABP8BT91</accession>
<keyword evidence="3" id="KW-0597">Phosphoprotein</keyword>
<feature type="transmembrane region" description="Helical" evidence="10">
    <location>
        <begin position="665"/>
        <end position="685"/>
    </location>
</feature>
<dbReference type="InterPro" id="IPR050352">
    <property type="entry name" value="ABCG_transporters"/>
</dbReference>
<dbReference type="Pfam" id="PF01061">
    <property type="entry name" value="ABC2_membrane"/>
    <property type="match status" value="1"/>
</dbReference>
<evidence type="ECO:0000259" key="12">
    <source>
        <dbReference type="PROSITE" id="PS50893"/>
    </source>
</evidence>
<dbReference type="PANTHER" id="PTHR48041">
    <property type="entry name" value="ABC TRANSPORTER G FAMILY MEMBER 28"/>
    <property type="match status" value="1"/>
</dbReference>
<dbReference type="CDD" id="cd00060">
    <property type="entry name" value="FHA"/>
    <property type="match status" value="1"/>
</dbReference>
<feature type="region of interest" description="Disordered" evidence="9">
    <location>
        <begin position="465"/>
        <end position="489"/>
    </location>
</feature>
<keyword evidence="2" id="KW-0813">Transport</keyword>
<dbReference type="PANTHER" id="PTHR48041:SF139">
    <property type="entry name" value="PROTEIN SCARLET"/>
    <property type="match status" value="1"/>
</dbReference>
<evidence type="ECO:0000256" key="1">
    <source>
        <dbReference type="ARBA" id="ARBA00004141"/>
    </source>
</evidence>
<feature type="domain" description="FHA" evidence="11">
    <location>
        <begin position="28"/>
        <end position="76"/>
    </location>
</feature>
<dbReference type="Pfam" id="PF00498">
    <property type="entry name" value="FHA"/>
    <property type="match status" value="2"/>
</dbReference>
<evidence type="ECO:0000256" key="5">
    <source>
        <dbReference type="ARBA" id="ARBA00022741"/>
    </source>
</evidence>
<dbReference type="Gene3D" id="3.40.50.300">
    <property type="entry name" value="P-loop containing nucleotide triphosphate hydrolases"/>
    <property type="match status" value="1"/>
</dbReference>
<gene>
    <name evidence="13" type="ORF">GCM10022254_07880</name>
</gene>
<sequence length="757" mass="78078">MSEPGTGPGRLTVTAAGTTRAFRPGDRVLVGRGAECDIVLADARVSRRHLELAFDDGWVLRDLDTANGTWHEETALSARPVGAGLAVRVGDPLDGPVVELVAVTALPGSTGGLATTGPGALPEPVALGRHLTIGRGRGNAVVLDDPLVSRKHARIVLGARGHVVQDLGSANLTFVNGDCATRAALRDGDVLTCGRTRLVRIADRLHFLPGTADTGLEADGLTVFPAAPGGRLAPTLTLRLAGGSLLAVVGPSGCGKSTLLRLLAGRLRPSAGRVRYESQDVHANAEVRTRIALVPHEPVCPARLTVGRALSYTAELRRPRDIGAAQRTEAVRSVLAQTGLTDAAGLRVAALDEDRRRRLGIAAELITDPSLLLVDEPLAGLDPGRAREMMRLLRHLADAGRQVVVTTREPAELDLCDSVLVLAPGAAESYLGPPSGLRRRFVSTSWADVFDDLATVAAARSGLAGARTGGGADTHAGGRPESPTAPAAPVVRDPAVRRRVLRDAGVLARRRLRLMVTDPTEAALLVLVAPLLVLLAVAVADPSGLAVPGDGARRVLVVLVLGVAAAAALPAARDLARERPLYGHERDAGLLPEAYLLAKVAVFGGAAAAQAVLAVLVLRALRPGPADAVLLGAATLEIVVGLAVTAVVCALLGLVVAARAPGVEWALPGVTLVTAVQMALCGGLIPLGSAPLPAGAAVLLPARWGLAALAVTVDLGRGTAAPDPLWRHSAFIWTLCLLALAAQGGLAAFLTLRRLRR</sequence>
<comment type="subcellular location">
    <subcellularLocation>
        <location evidence="1">Membrane</location>
        <topology evidence="1">Multi-pass membrane protein</topology>
    </subcellularLocation>
</comment>
<dbReference type="InterPro" id="IPR003439">
    <property type="entry name" value="ABC_transporter-like_ATP-bd"/>
</dbReference>
<feature type="domain" description="ABC transporter" evidence="12">
    <location>
        <begin position="216"/>
        <end position="449"/>
    </location>
</feature>
<dbReference type="SMART" id="SM00240">
    <property type="entry name" value="FHA"/>
    <property type="match status" value="2"/>
</dbReference>
<dbReference type="Proteomes" id="UP001501710">
    <property type="component" value="Unassembled WGS sequence"/>
</dbReference>
<evidence type="ECO:0000256" key="10">
    <source>
        <dbReference type="SAM" id="Phobius"/>
    </source>
</evidence>
<evidence type="ECO:0000259" key="11">
    <source>
        <dbReference type="PROSITE" id="PS50006"/>
    </source>
</evidence>
<evidence type="ECO:0000256" key="7">
    <source>
        <dbReference type="ARBA" id="ARBA00022989"/>
    </source>
</evidence>
<feature type="domain" description="FHA" evidence="11">
    <location>
        <begin position="125"/>
        <end position="180"/>
    </location>
</feature>
<evidence type="ECO:0000256" key="4">
    <source>
        <dbReference type="ARBA" id="ARBA00022692"/>
    </source>
</evidence>
<keyword evidence="6" id="KW-0067">ATP-binding</keyword>
<feature type="transmembrane region" description="Helical" evidence="10">
    <location>
        <begin position="630"/>
        <end position="659"/>
    </location>
</feature>
<evidence type="ECO:0000313" key="14">
    <source>
        <dbReference type="Proteomes" id="UP001501710"/>
    </source>
</evidence>
<feature type="transmembrane region" description="Helical" evidence="10">
    <location>
        <begin position="692"/>
        <end position="711"/>
    </location>
</feature>
<name>A0ABP8BT91_9ACTN</name>
<dbReference type="Pfam" id="PF00005">
    <property type="entry name" value="ABC_tran"/>
    <property type="match status" value="1"/>
</dbReference>
<evidence type="ECO:0000256" key="2">
    <source>
        <dbReference type="ARBA" id="ARBA00022448"/>
    </source>
</evidence>
<feature type="transmembrane region" description="Helical" evidence="10">
    <location>
        <begin position="731"/>
        <end position="752"/>
    </location>
</feature>
<reference evidence="14" key="1">
    <citation type="journal article" date="2019" name="Int. J. Syst. Evol. Microbiol.">
        <title>The Global Catalogue of Microorganisms (GCM) 10K type strain sequencing project: providing services to taxonomists for standard genome sequencing and annotation.</title>
        <authorList>
            <consortium name="The Broad Institute Genomics Platform"/>
            <consortium name="The Broad Institute Genome Sequencing Center for Infectious Disease"/>
            <person name="Wu L."/>
            <person name="Ma J."/>
        </authorList>
    </citation>
    <scope>NUCLEOTIDE SEQUENCE [LARGE SCALE GENOMIC DNA]</scope>
    <source>
        <strain evidence="14">JCM 17440</strain>
    </source>
</reference>
<proteinExistence type="predicted"/>
<protein>
    <submittedName>
        <fullName evidence="13">Uncharacterized protein</fullName>
    </submittedName>
</protein>
<dbReference type="InterPro" id="IPR003593">
    <property type="entry name" value="AAA+_ATPase"/>
</dbReference>
<dbReference type="SUPFAM" id="SSF49879">
    <property type="entry name" value="SMAD/FHA domain"/>
    <property type="match status" value="2"/>
</dbReference>
<keyword evidence="4 10" id="KW-0812">Transmembrane</keyword>
<dbReference type="EMBL" id="BAABAS010000004">
    <property type="protein sequence ID" value="GAA4225616.1"/>
    <property type="molecule type" value="Genomic_DNA"/>
</dbReference>
<comment type="caution">
    <text evidence="13">The sequence shown here is derived from an EMBL/GenBank/DDBJ whole genome shotgun (WGS) entry which is preliminary data.</text>
</comment>
<keyword evidence="14" id="KW-1185">Reference proteome</keyword>
<dbReference type="InterPro" id="IPR008984">
    <property type="entry name" value="SMAD_FHA_dom_sf"/>
</dbReference>
<organism evidence="13 14">
    <name type="scientific">Actinomadura meridiana</name>
    <dbReference type="NCBI Taxonomy" id="559626"/>
    <lineage>
        <taxon>Bacteria</taxon>
        <taxon>Bacillati</taxon>
        <taxon>Actinomycetota</taxon>
        <taxon>Actinomycetes</taxon>
        <taxon>Streptosporangiales</taxon>
        <taxon>Thermomonosporaceae</taxon>
        <taxon>Actinomadura</taxon>
    </lineage>
</organism>
<evidence type="ECO:0000256" key="8">
    <source>
        <dbReference type="ARBA" id="ARBA00023136"/>
    </source>
</evidence>
<feature type="transmembrane region" description="Helical" evidence="10">
    <location>
        <begin position="552"/>
        <end position="572"/>
    </location>
</feature>
<evidence type="ECO:0000313" key="13">
    <source>
        <dbReference type="EMBL" id="GAA4225616.1"/>
    </source>
</evidence>
<dbReference type="RefSeq" id="WP_344889757.1">
    <property type="nucleotide sequence ID" value="NZ_BAABAS010000004.1"/>
</dbReference>
<dbReference type="Gene3D" id="2.60.200.20">
    <property type="match status" value="2"/>
</dbReference>
<dbReference type="InterPro" id="IPR027417">
    <property type="entry name" value="P-loop_NTPase"/>
</dbReference>
<evidence type="ECO:0000256" key="3">
    <source>
        <dbReference type="ARBA" id="ARBA00022553"/>
    </source>
</evidence>
<dbReference type="SUPFAM" id="SSF52540">
    <property type="entry name" value="P-loop containing nucleoside triphosphate hydrolases"/>
    <property type="match status" value="1"/>
</dbReference>
<dbReference type="InterPro" id="IPR013525">
    <property type="entry name" value="ABC2_TM"/>
</dbReference>
<evidence type="ECO:0000256" key="9">
    <source>
        <dbReference type="SAM" id="MobiDB-lite"/>
    </source>
</evidence>
<keyword evidence="8 10" id="KW-0472">Membrane</keyword>
<dbReference type="InterPro" id="IPR000253">
    <property type="entry name" value="FHA_dom"/>
</dbReference>
<keyword evidence="7 10" id="KW-1133">Transmembrane helix</keyword>
<evidence type="ECO:0000256" key="6">
    <source>
        <dbReference type="ARBA" id="ARBA00022840"/>
    </source>
</evidence>
<dbReference type="PROSITE" id="PS50006">
    <property type="entry name" value="FHA_DOMAIN"/>
    <property type="match status" value="2"/>
</dbReference>
<keyword evidence="5" id="KW-0547">Nucleotide-binding</keyword>
<dbReference type="PROSITE" id="PS50893">
    <property type="entry name" value="ABC_TRANSPORTER_2"/>
    <property type="match status" value="1"/>
</dbReference>
<feature type="transmembrane region" description="Helical" evidence="10">
    <location>
        <begin position="522"/>
        <end position="540"/>
    </location>
</feature>
<feature type="transmembrane region" description="Helical" evidence="10">
    <location>
        <begin position="596"/>
        <end position="618"/>
    </location>
</feature>